<dbReference type="RefSeq" id="WP_085081340.1">
    <property type="nucleotide sequence ID" value="NZ_JACKRZ010000092.1"/>
</dbReference>
<dbReference type="PROSITE" id="PS51725">
    <property type="entry name" value="ABM"/>
    <property type="match status" value="1"/>
</dbReference>
<organism evidence="2 3">
    <name type="scientific">Mycobacterium palustre</name>
    <dbReference type="NCBI Taxonomy" id="153971"/>
    <lineage>
        <taxon>Bacteria</taxon>
        <taxon>Bacillati</taxon>
        <taxon>Actinomycetota</taxon>
        <taxon>Actinomycetes</taxon>
        <taxon>Mycobacteriales</taxon>
        <taxon>Mycobacteriaceae</taxon>
        <taxon>Mycobacterium</taxon>
        <taxon>Mycobacterium simiae complex</taxon>
    </lineage>
</organism>
<dbReference type="Gene3D" id="3.30.70.100">
    <property type="match status" value="1"/>
</dbReference>
<protein>
    <submittedName>
        <fullName evidence="2">Antibiotic biosynthesis monooxygenase</fullName>
    </submittedName>
</protein>
<evidence type="ECO:0000313" key="3">
    <source>
        <dbReference type="Proteomes" id="UP000193529"/>
    </source>
</evidence>
<sequence length="104" mass="11073">MPVVVVATMTVKPESVDTVRDILTTAVGEVHEEPGCQLYSLHQTGETFVFVEQWADPEALKAHSTAPAITKLFAAAGEHLVGAPDIKTLEPVPAGDPDKGRLRA</sequence>
<dbReference type="SUPFAM" id="SSF54909">
    <property type="entry name" value="Dimeric alpha+beta barrel"/>
    <property type="match status" value="1"/>
</dbReference>
<comment type="caution">
    <text evidence="2">The sequence shown here is derived from an EMBL/GenBank/DDBJ whole genome shotgun (WGS) entry which is preliminary data.</text>
</comment>
<evidence type="ECO:0000313" key="2">
    <source>
        <dbReference type="EMBL" id="ORW16233.1"/>
    </source>
</evidence>
<keyword evidence="3" id="KW-1185">Reference proteome</keyword>
<keyword evidence="2" id="KW-0560">Oxidoreductase</keyword>
<dbReference type="GO" id="GO:0004497">
    <property type="term" value="F:monooxygenase activity"/>
    <property type="evidence" value="ECO:0007669"/>
    <property type="project" value="UniProtKB-KW"/>
</dbReference>
<dbReference type="EMBL" id="LQPJ01000156">
    <property type="protein sequence ID" value="ORW16233.1"/>
    <property type="molecule type" value="Genomic_DNA"/>
</dbReference>
<reference evidence="2 3" key="1">
    <citation type="submission" date="2016-01" db="EMBL/GenBank/DDBJ databases">
        <title>The new phylogeny of the genus Mycobacterium.</title>
        <authorList>
            <person name="Tarcisio F."/>
            <person name="Conor M."/>
            <person name="Antonella G."/>
            <person name="Elisabetta G."/>
            <person name="Giulia F.S."/>
            <person name="Sara T."/>
            <person name="Anna F."/>
            <person name="Clotilde B."/>
            <person name="Roberto B."/>
            <person name="Veronica D.S."/>
            <person name="Fabio R."/>
            <person name="Monica P."/>
            <person name="Olivier J."/>
            <person name="Enrico T."/>
            <person name="Nicola S."/>
        </authorList>
    </citation>
    <scope>NUCLEOTIDE SEQUENCE [LARGE SCALE GENOMIC DNA]</scope>
    <source>
        <strain evidence="2 3">DSM 44572</strain>
    </source>
</reference>
<dbReference type="Proteomes" id="UP000193529">
    <property type="component" value="Unassembled WGS sequence"/>
</dbReference>
<feature type="domain" description="ABM" evidence="1">
    <location>
        <begin position="3"/>
        <end position="90"/>
    </location>
</feature>
<keyword evidence="2" id="KW-0503">Monooxygenase</keyword>
<dbReference type="InterPro" id="IPR050744">
    <property type="entry name" value="AI-2_Isomerase_LsrG"/>
</dbReference>
<gene>
    <name evidence="2" type="ORF">AWC19_22530</name>
</gene>
<dbReference type="STRING" id="153971.AWC19_22530"/>
<dbReference type="OrthoDB" id="5241825at2"/>
<dbReference type="Pfam" id="PF03992">
    <property type="entry name" value="ABM"/>
    <property type="match status" value="1"/>
</dbReference>
<proteinExistence type="predicted"/>
<dbReference type="InterPro" id="IPR011008">
    <property type="entry name" value="Dimeric_a/b-barrel"/>
</dbReference>
<evidence type="ECO:0000259" key="1">
    <source>
        <dbReference type="PROSITE" id="PS51725"/>
    </source>
</evidence>
<dbReference type="AlphaFoldDB" id="A0A1X1YYU3"/>
<dbReference type="PANTHER" id="PTHR33336">
    <property type="entry name" value="QUINOL MONOOXYGENASE YGIN-RELATED"/>
    <property type="match status" value="1"/>
</dbReference>
<dbReference type="PANTHER" id="PTHR33336:SF15">
    <property type="entry name" value="ABM DOMAIN-CONTAINING PROTEIN"/>
    <property type="match status" value="1"/>
</dbReference>
<accession>A0A1X1YYU3</accession>
<dbReference type="InterPro" id="IPR007138">
    <property type="entry name" value="ABM_dom"/>
</dbReference>
<name>A0A1X1YYU3_9MYCO</name>